<organism evidence="2 3">
    <name type="scientific">Colletotrichum orchidophilum</name>
    <dbReference type="NCBI Taxonomy" id="1209926"/>
    <lineage>
        <taxon>Eukaryota</taxon>
        <taxon>Fungi</taxon>
        <taxon>Dikarya</taxon>
        <taxon>Ascomycota</taxon>
        <taxon>Pezizomycotina</taxon>
        <taxon>Sordariomycetes</taxon>
        <taxon>Hypocreomycetidae</taxon>
        <taxon>Glomerellales</taxon>
        <taxon>Glomerellaceae</taxon>
        <taxon>Colletotrichum</taxon>
    </lineage>
</organism>
<accession>A0A1G4BI47</accession>
<feature type="region of interest" description="Disordered" evidence="1">
    <location>
        <begin position="38"/>
        <end position="74"/>
    </location>
</feature>
<dbReference type="Proteomes" id="UP000176998">
    <property type="component" value="Unassembled WGS sequence"/>
</dbReference>
<name>A0A1G4BI47_9PEZI</name>
<protein>
    <submittedName>
        <fullName evidence="2">Uncharacterized protein</fullName>
    </submittedName>
</protein>
<sequence>MECRRIKLAGEEKKKSGHIMSPCPSSLGPYANYHIQTVPSHLGRRDGSGTNPSQGRKGRSRRQSTRRCHADNGSASLLASMQRCIRW</sequence>
<reference evidence="2 3" key="1">
    <citation type="submission" date="2016-09" db="EMBL/GenBank/DDBJ databases">
        <authorList>
            <person name="Capua I."/>
            <person name="De Benedictis P."/>
            <person name="Joannis T."/>
            <person name="Lombin L.H."/>
            <person name="Cattoli G."/>
        </authorList>
    </citation>
    <scope>NUCLEOTIDE SEQUENCE [LARGE SCALE GENOMIC DNA]</scope>
    <source>
        <strain evidence="2 3">IMI 309357</strain>
    </source>
</reference>
<gene>
    <name evidence="2" type="ORF">CORC01_03580</name>
</gene>
<comment type="caution">
    <text evidence="2">The sequence shown here is derived from an EMBL/GenBank/DDBJ whole genome shotgun (WGS) entry which is preliminary data.</text>
</comment>
<dbReference type="RefSeq" id="XP_022478155.1">
    <property type="nucleotide sequence ID" value="XM_022615229.1"/>
</dbReference>
<dbReference type="GeneID" id="34556739"/>
<feature type="compositionally biased region" description="Basic residues" evidence="1">
    <location>
        <begin position="56"/>
        <end position="67"/>
    </location>
</feature>
<keyword evidence="3" id="KW-1185">Reference proteome</keyword>
<evidence type="ECO:0000313" key="2">
    <source>
        <dbReference type="EMBL" id="OHF01013.1"/>
    </source>
</evidence>
<dbReference type="AlphaFoldDB" id="A0A1G4BI47"/>
<feature type="region of interest" description="Disordered" evidence="1">
    <location>
        <begin position="1"/>
        <end position="23"/>
    </location>
</feature>
<feature type="compositionally biased region" description="Basic and acidic residues" evidence="1">
    <location>
        <begin position="1"/>
        <end position="14"/>
    </location>
</feature>
<proteinExistence type="predicted"/>
<evidence type="ECO:0000256" key="1">
    <source>
        <dbReference type="SAM" id="MobiDB-lite"/>
    </source>
</evidence>
<evidence type="ECO:0000313" key="3">
    <source>
        <dbReference type="Proteomes" id="UP000176998"/>
    </source>
</evidence>
<dbReference type="EMBL" id="MJBS01000022">
    <property type="protein sequence ID" value="OHF01013.1"/>
    <property type="molecule type" value="Genomic_DNA"/>
</dbReference>